<dbReference type="CDD" id="cd06222">
    <property type="entry name" value="RNase_H_like"/>
    <property type="match status" value="1"/>
</dbReference>
<name>A0A7J7MJH8_9MAGN</name>
<accession>A0A7J7MJH8</accession>
<dbReference type="InterPro" id="IPR053151">
    <property type="entry name" value="RNase_H-like"/>
</dbReference>
<dbReference type="InterPro" id="IPR036397">
    <property type="entry name" value="RNaseH_sf"/>
</dbReference>
<dbReference type="EMBL" id="JACGCM010001441">
    <property type="protein sequence ID" value="KAF6155075.1"/>
    <property type="molecule type" value="Genomic_DNA"/>
</dbReference>
<dbReference type="PROSITE" id="PS50879">
    <property type="entry name" value="RNASE_H_1"/>
    <property type="match status" value="1"/>
</dbReference>
<feature type="domain" description="RNase H type-1" evidence="1">
    <location>
        <begin position="214"/>
        <end position="340"/>
    </location>
</feature>
<dbReference type="Proteomes" id="UP000541444">
    <property type="component" value="Unassembled WGS sequence"/>
</dbReference>
<keyword evidence="3" id="KW-1185">Reference proteome</keyword>
<gene>
    <name evidence="2" type="ORF">GIB67_035822</name>
</gene>
<dbReference type="SUPFAM" id="SSF53098">
    <property type="entry name" value="Ribonuclease H-like"/>
    <property type="match status" value="1"/>
</dbReference>
<dbReference type="GO" id="GO:0004523">
    <property type="term" value="F:RNA-DNA hybrid ribonuclease activity"/>
    <property type="evidence" value="ECO:0007669"/>
    <property type="project" value="InterPro"/>
</dbReference>
<organism evidence="2 3">
    <name type="scientific">Kingdonia uniflora</name>
    <dbReference type="NCBI Taxonomy" id="39325"/>
    <lineage>
        <taxon>Eukaryota</taxon>
        <taxon>Viridiplantae</taxon>
        <taxon>Streptophyta</taxon>
        <taxon>Embryophyta</taxon>
        <taxon>Tracheophyta</taxon>
        <taxon>Spermatophyta</taxon>
        <taxon>Magnoliopsida</taxon>
        <taxon>Ranunculales</taxon>
        <taxon>Circaeasteraceae</taxon>
        <taxon>Kingdonia</taxon>
    </lineage>
</organism>
<evidence type="ECO:0000313" key="3">
    <source>
        <dbReference type="Proteomes" id="UP000541444"/>
    </source>
</evidence>
<comment type="caution">
    <text evidence="2">The sequence shown here is derived from an EMBL/GenBank/DDBJ whole genome shotgun (WGS) entry which is preliminary data.</text>
</comment>
<sequence length="370" mass="41634">MGAALIFGETWCSPISLKDLINNDNIPWKNLHAKVGSIIVDSRWSIPHNLLLLFHRLGVDINNIKIDTNKADKRVWKPDLMGKFSVKGAFDVIRAKGQTIWWSKYLCRPCSKGAETLTHLFWNCPFSSSLWSWLETLFNVCIVERNLKSLLLAGDTMSPYLKDLLIGAIWGGTKLIWHARNKKTFEDHIIILDKEKRKWSKLFHDTAFLSKGRMKDEIKINADGAARGNPGKGGIGCIFRDCKGNVLGTLAKGLGLVINYTAECQAIIHGVASAASNGWLIAWVESDSKAAVEAFNSDNIPWNLETEWGNAKMSMKQIRISSNWREANFSADKIAKRGAHMHDGLCEIEVGRPAFLTKIEVPMQKYFRFC</sequence>
<dbReference type="GO" id="GO:0003676">
    <property type="term" value="F:nucleic acid binding"/>
    <property type="evidence" value="ECO:0007669"/>
    <property type="project" value="InterPro"/>
</dbReference>
<dbReference type="OrthoDB" id="1748554at2759"/>
<dbReference type="Pfam" id="PF13456">
    <property type="entry name" value="RVT_3"/>
    <property type="match status" value="1"/>
</dbReference>
<reference evidence="2 3" key="1">
    <citation type="journal article" date="2020" name="IScience">
        <title>Genome Sequencing of the Endangered Kingdonia uniflora (Circaeasteraceae, Ranunculales) Reveals Potential Mechanisms of Evolutionary Specialization.</title>
        <authorList>
            <person name="Sun Y."/>
            <person name="Deng T."/>
            <person name="Zhang A."/>
            <person name="Moore M.J."/>
            <person name="Landis J.B."/>
            <person name="Lin N."/>
            <person name="Zhang H."/>
            <person name="Zhang X."/>
            <person name="Huang J."/>
            <person name="Zhang X."/>
            <person name="Sun H."/>
            <person name="Wang H."/>
        </authorList>
    </citation>
    <scope>NUCLEOTIDE SEQUENCE [LARGE SCALE GENOMIC DNA]</scope>
    <source>
        <strain evidence="2">TB1705</strain>
        <tissue evidence="2">Leaf</tissue>
    </source>
</reference>
<proteinExistence type="predicted"/>
<evidence type="ECO:0000313" key="2">
    <source>
        <dbReference type="EMBL" id="KAF6155075.1"/>
    </source>
</evidence>
<dbReference type="PANTHER" id="PTHR47723:SF23">
    <property type="entry name" value="REVERSE TRANSCRIPTASE-LIKE PROTEIN"/>
    <property type="match status" value="1"/>
</dbReference>
<dbReference type="InterPro" id="IPR002156">
    <property type="entry name" value="RNaseH_domain"/>
</dbReference>
<dbReference type="InterPro" id="IPR012337">
    <property type="entry name" value="RNaseH-like_sf"/>
</dbReference>
<protein>
    <recommendedName>
        <fullName evidence="1">RNase H type-1 domain-containing protein</fullName>
    </recommendedName>
</protein>
<dbReference type="Gene3D" id="3.30.420.10">
    <property type="entry name" value="Ribonuclease H-like superfamily/Ribonuclease H"/>
    <property type="match status" value="1"/>
</dbReference>
<evidence type="ECO:0000259" key="1">
    <source>
        <dbReference type="PROSITE" id="PS50879"/>
    </source>
</evidence>
<dbReference type="AlphaFoldDB" id="A0A7J7MJH8"/>
<dbReference type="PANTHER" id="PTHR47723">
    <property type="entry name" value="OS05G0353850 PROTEIN"/>
    <property type="match status" value="1"/>
</dbReference>
<dbReference type="InterPro" id="IPR044730">
    <property type="entry name" value="RNase_H-like_dom_plant"/>
</dbReference>